<accession>L7JW77</accession>
<dbReference type="OrthoDB" id="2188405at2759"/>
<dbReference type="GO" id="GO:0005840">
    <property type="term" value="C:ribosome"/>
    <property type="evidence" value="ECO:0007669"/>
    <property type="project" value="UniProtKB-KW"/>
</dbReference>
<comment type="similarity">
    <text evidence="1">Belongs to the eukaryotic ribosomal protein eS7 family.</text>
</comment>
<dbReference type="InParanoid" id="L7JW77"/>
<dbReference type="OMA" id="IYALRHY"/>
<evidence type="ECO:0000256" key="3">
    <source>
        <dbReference type="ARBA" id="ARBA00023274"/>
    </source>
</evidence>
<keyword evidence="5" id="KW-1185">Reference proteome</keyword>
<dbReference type="GO" id="GO:0006412">
    <property type="term" value="P:translation"/>
    <property type="evidence" value="ECO:0007669"/>
    <property type="project" value="InterPro"/>
</dbReference>
<sequence length="167" mass="19737">MSQTTSEKKVSNLIHSLFSAQMNDKVKNSLENIKIRMVQESEEETQAAMIIIMPIKVLDIIHQNFTLFRKNLANIFKNYNVFCVREPLYNKLSKSINKNVQEQWIFDLCYPAEVQCRMTEIKDGGKVLIEKVMLERKCDFLQEDFKIMENAYRTLTDKTVIYALRHY</sequence>
<evidence type="ECO:0000313" key="5">
    <source>
        <dbReference type="Proteomes" id="UP000011185"/>
    </source>
</evidence>
<keyword evidence="3" id="KW-0687">Ribonucleoprotein</keyword>
<dbReference type="AlphaFoldDB" id="L7JW77"/>
<dbReference type="GO" id="GO:0003735">
    <property type="term" value="F:structural constituent of ribosome"/>
    <property type="evidence" value="ECO:0007669"/>
    <property type="project" value="InterPro"/>
</dbReference>
<dbReference type="STRING" id="72359.L7JW77"/>
<name>L7JW77_TRAHO</name>
<evidence type="ECO:0000313" key="4">
    <source>
        <dbReference type="EMBL" id="ELQ75012.1"/>
    </source>
</evidence>
<gene>
    <name evidence="4" type="ORF">THOM_2054</name>
</gene>
<protein>
    <submittedName>
        <fullName evidence="4">40S ribosomal protein S7</fullName>
    </submittedName>
</protein>
<dbReference type="Proteomes" id="UP000011185">
    <property type="component" value="Unassembled WGS sequence"/>
</dbReference>
<dbReference type="Pfam" id="PF01251">
    <property type="entry name" value="Ribosomal_S7e"/>
    <property type="match status" value="1"/>
</dbReference>
<evidence type="ECO:0000256" key="2">
    <source>
        <dbReference type="ARBA" id="ARBA00022980"/>
    </source>
</evidence>
<reference evidence="4 5" key="1">
    <citation type="journal article" date="2012" name="PLoS Pathog.">
        <title>The genome of the obligate intracellular parasite Trachipleistophora hominis: new insights into microsporidian genome dynamics and reductive evolution.</title>
        <authorList>
            <person name="Heinz E."/>
            <person name="Williams T.A."/>
            <person name="Nakjang S."/>
            <person name="Noel C.J."/>
            <person name="Swan D.C."/>
            <person name="Goldberg A.V."/>
            <person name="Harris S.R."/>
            <person name="Weinmaier T."/>
            <person name="Markert S."/>
            <person name="Becher D."/>
            <person name="Bernhardt J."/>
            <person name="Dagan T."/>
            <person name="Hacker C."/>
            <person name="Lucocq J.M."/>
            <person name="Schweder T."/>
            <person name="Rattei T."/>
            <person name="Hall N."/>
            <person name="Hirt R.P."/>
            <person name="Embley T.M."/>
        </authorList>
    </citation>
    <scope>NUCLEOTIDE SEQUENCE [LARGE SCALE GENOMIC DNA]</scope>
</reference>
<evidence type="ECO:0000256" key="1">
    <source>
        <dbReference type="ARBA" id="ARBA00007820"/>
    </source>
</evidence>
<dbReference type="VEuPathDB" id="MicrosporidiaDB:THOM_2054"/>
<proteinExistence type="inferred from homology"/>
<dbReference type="GO" id="GO:1990904">
    <property type="term" value="C:ribonucleoprotein complex"/>
    <property type="evidence" value="ECO:0007669"/>
    <property type="project" value="UniProtKB-KW"/>
</dbReference>
<dbReference type="EMBL" id="JH993998">
    <property type="protein sequence ID" value="ELQ75012.1"/>
    <property type="molecule type" value="Genomic_DNA"/>
</dbReference>
<dbReference type="InterPro" id="IPR000554">
    <property type="entry name" value="Ribosomal_eS7"/>
</dbReference>
<organism evidence="4 5">
    <name type="scientific">Trachipleistophora hominis</name>
    <name type="common">Microsporidian parasite</name>
    <dbReference type="NCBI Taxonomy" id="72359"/>
    <lineage>
        <taxon>Eukaryota</taxon>
        <taxon>Fungi</taxon>
        <taxon>Fungi incertae sedis</taxon>
        <taxon>Microsporidia</taxon>
        <taxon>Pleistophoridae</taxon>
        <taxon>Trachipleistophora</taxon>
    </lineage>
</organism>
<keyword evidence="2 4" id="KW-0689">Ribosomal protein</keyword>
<dbReference type="HOGENOM" id="CLU_1595804_0_0_1"/>